<reference evidence="1 2" key="1">
    <citation type="submission" date="2020-03" db="EMBL/GenBank/DDBJ databases">
        <title>Sphingomonas sp. nov., isolated from fish.</title>
        <authorList>
            <person name="Hyun D.-W."/>
            <person name="Bae J.-W."/>
        </authorList>
    </citation>
    <scope>NUCLEOTIDE SEQUENCE [LARGE SCALE GENOMIC DNA]</scope>
    <source>
        <strain evidence="1 2">HDW15C</strain>
    </source>
</reference>
<dbReference type="RefSeq" id="WP_166095036.1">
    <property type="nucleotide sequence ID" value="NZ_CP049871.1"/>
</dbReference>
<sequence length="115" mass="12147">MADPFRIDDLRTYIKKAGALALLVGLIFAIGYLQFGAVPVSGRDVTGEVLRVGTRPAAGSAGGTLPILTVRLPDDSIRQVLATWADVNDCTPGRKVFLVQSKRTVTVGTPGCFTS</sequence>
<organism evidence="1 2">
    <name type="scientific">Sphingomonas sinipercae</name>
    <dbReference type="NCBI Taxonomy" id="2714944"/>
    <lineage>
        <taxon>Bacteria</taxon>
        <taxon>Pseudomonadati</taxon>
        <taxon>Pseudomonadota</taxon>
        <taxon>Alphaproteobacteria</taxon>
        <taxon>Sphingomonadales</taxon>
        <taxon>Sphingomonadaceae</taxon>
        <taxon>Sphingomonas</taxon>
    </lineage>
</organism>
<evidence type="ECO:0000313" key="2">
    <source>
        <dbReference type="Proteomes" id="UP000502502"/>
    </source>
</evidence>
<accession>A0A6G7ZPJ3</accession>
<dbReference type="AlphaFoldDB" id="A0A6G7ZPJ3"/>
<dbReference type="KEGG" id="ssin:G7078_08510"/>
<keyword evidence="2" id="KW-1185">Reference proteome</keyword>
<gene>
    <name evidence="1" type="ORF">G7078_08510</name>
</gene>
<name>A0A6G7ZPJ3_9SPHN</name>
<proteinExistence type="predicted"/>
<protein>
    <submittedName>
        <fullName evidence="1">Uncharacterized protein</fullName>
    </submittedName>
</protein>
<evidence type="ECO:0000313" key="1">
    <source>
        <dbReference type="EMBL" id="QIL02820.1"/>
    </source>
</evidence>
<dbReference type="Proteomes" id="UP000502502">
    <property type="component" value="Chromosome"/>
</dbReference>
<dbReference type="EMBL" id="CP049871">
    <property type="protein sequence ID" value="QIL02820.1"/>
    <property type="molecule type" value="Genomic_DNA"/>
</dbReference>